<dbReference type="EMBL" id="JABBWG010000028">
    <property type="protein sequence ID" value="KAG1811884.1"/>
    <property type="molecule type" value="Genomic_DNA"/>
</dbReference>
<evidence type="ECO:0000313" key="5">
    <source>
        <dbReference type="Proteomes" id="UP000807769"/>
    </source>
</evidence>
<dbReference type="AlphaFoldDB" id="A0A9P7AJI3"/>
<dbReference type="GeneID" id="64635505"/>
<dbReference type="EMBL" id="JABBWG010000577">
    <property type="protein sequence ID" value="KAG1791609.1"/>
    <property type="molecule type" value="Genomic_DNA"/>
</dbReference>
<accession>A0A9P7AJI3</accession>
<keyword evidence="5" id="KW-1185">Reference proteome</keyword>
<feature type="chain" id="PRO_5040653581" evidence="1">
    <location>
        <begin position="26"/>
        <end position="56"/>
    </location>
</feature>
<dbReference type="Proteomes" id="UP000807769">
    <property type="component" value="Unassembled WGS sequence"/>
</dbReference>
<organism evidence="2 5">
    <name type="scientific">Suillus subaureus</name>
    <dbReference type="NCBI Taxonomy" id="48587"/>
    <lineage>
        <taxon>Eukaryota</taxon>
        <taxon>Fungi</taxon>
        <taxon>Dikarya</taxon>
        <taxon>Basidiomycota</taxon>
        <taxon>Agaricomycotina</taxon>
        <taxon>Agaricomycetes</taxon>
        <taxon>Agaricomycetidae</taxon>
        <taxon>Boletales</taxon>
        <taxon>Suillineae</taxon>
        <taxon>Suillaceae</taxon>
        <taxon>Suillus</taxon>
    </lineage>
</organism>
<keyword evidence="1" id="KW-0732">Signal</keyword>
<dbReference type="PROSITE" id="PS51257">
    <property type="entry name" value="PROKAR_LIPOPROTEIN"/>
    <property type="match status" value="1"/>
</dbReference>
<protein>
    <submittedName>
        <fullName evidence="2">Uncharacterized protein</fullName>
    </submittedName>
</protein>
<dbReference type="RefSeq" id="XP_041184752.1">
    <property type="nucleotide sequence ID" value="XM_041341489.1"/>
</dbReference>
<gene>
    <name evidence="2" type="ORF">BJ212DRAFT_1491135</name>
    <name evidence="4" type="ORF">BJ212DRAFT_1579052</name>
    <name evidence="3" type="ORF">BJ212DRAFT_1583350</name>
</gene>
<sequence length="56" mass="6208">MSTRFSSSFLYILLALTAFVATSCAFTTFNYNYYPRGETATVQNTIAEVARETPAV</sequence>
<evidence type="ECO:0000313" key="3">
    <source>
        <dbReference type="EMBL" id="KAG1791609.1"/>
    </source>
</evidence>
<dbReference type="EMBL" id="JABBWG010000662">
    <property type="protein sequence ID" value="KAG1790732.1"/>
    <property type="molecule type" value="Genomic_DNA"/>
</dbReference>
<feature type="signal peptide" evidence="1">
    <location>
        <begin position="1"/>
        <end position="25"/>
    </location>
</feature>
<proteinExistence type="predicted"/>
<evidence type="ECO:0000313" key="2">
    <source>
        <dbReference type="EMBL" id="KAG1790732.1"/>
    </source>
</evidence>
<reference evidence="2" key="1">
    <citation type="journal article" date="2020" name="New Phytol.">
        <title>Comparative genomics reveals dynamic genome evolution in host specialist ectomycorrhizal fungi.</title>
        <authorList>
            <person name="Lofgren L.A."/>
            <person name="Nguyen N.H."/>
            <person name="Vilgalys R."/>
            <person name="Ruytinx J."/>
            <person name="Liao H.L."/>
            <person name="Branco S."/>
            <person name="Kuo A."/>
            <person name="LaButti K."/>
            <person name="Lipzen A."/>
            <person name="Andreopoulos W."/>
            <person name="Pangilinan J."/>
            <person name="Riley R."/>
            <person name="Hundley H."/>
            <person name="Na H."/>
            <person name="Barry K."/>
            <person name="Grigoriev I.V."/>
            <person name="Stajich J.E."/>
            <person name="Kennedy P.G."/>
        </authorList>
    </citation>
    <scope>NUCLEOTIDE SEQUENCE</scope>
    <source>
        <strain evidence="2">MN1</strain>
    </source>
</reference>
<evidence type="ECO:0000313" key="4">
    <source>
        <dbReference type="EMBL" id="KAG1811884.1"/>
    </source>
</evidence>
<evidence type="ECO:0000256" key="1">
    <source>
        <dbReference type="SAM" id="SignalP"/>
    </source>
</evidence>
<comment type="caution">
    <text evidence="2">The sequence shown here is derived from an EMBL/GenBank/DDBJ whole genome shotgun (WGS) entry which is preliminary data.</text>
</comment>
<name>A0A9P7AJI3_9AGAM</name>